<organism evidence="2">
    <name type="scientific">Thermodesulfatator atlanticus</name>
    <dbReference type="NCBI Taxonomy" id="501497"/>
    <lineage>
        <taxon>Bacteria</taxon>
        <taxon>Pseudomonadati</taxon>
        <taxon>Thermodesulfobacteriota</taxon>
        <taxon>Thermodesulfobacteria</taxon>
        <taxon>Thermodesulfobacteriales</taxon>
        <taxon>Thermodesulfatatoraceae</taxon>
        <taxon>Thermodesulfatator</taxon>
    </lineage>
</organism>
<protein>
    <recommendedName>
        <fullName evidence="3">DUF1634 domain-containing protein</fullName>
    </recommendedName>
</protein>
<keyword evidence="1" id="KW-1133">Transmembrane helix</keyword>
<gene>
    <name evidence="2" type="ORF">ENJ96_03990</name>
</gene>
<feature type="transmembrane region" description="Helical" evidence="1">
    <location>
        <begin position="22"/>
        <end position="40"/>
    </location>
</feature>
<keyword evidence="1" id="KW-0812">Transmembrane</keyword>
<name>A0A7V5U2J1_9BACT</name>
<reference evidence="2" key="1">
    <citation type="journal article" date="2020" name="mSystems">
        <title>Genome- and Community-Level Interaction Insights into Carbon Utilization and Element Cycling Functions of Hydrothermarchaeota in Hydrothermal Sediment.</title>
        <authorList>
            <person name="Zhou Z."/>
            <person name="Liu Y."/>
            <person name="Xu W."/>
            <person name="Pan J."/>
            <person name="Luo Z.H."/>
            <person name="Li M."/>
        </authorList>
    </citation>
    <scope>NUCLEOTIDE SEQUENCE [LARGE SCALE GENOMIC DNA]</scope>
    <source>
        <strain evidence="2">HyVt-533</strain>
    </source>
</reference>
<dbReference type="Proteomes" id="UP000886101">
    <property type="component" value="Unassembled WGS sequence"/>
</dbReference>
<feature type="transmembrane region" description="Helical" evidence="1">
    <location>
        <begin position="113"/>
        <end position="133"/>
    </location>
</feature>
<dbReference type="AlphaFoldDB" id="A0A7V5U2J1"/>
<sequence length="144" mass="15784">MAEKNQVHVDPANLVFAKAMEIVTYVGIAVMIVFGLLYLFGLSSFVDMKAAIAHWHLPVGKFWHEVAGIHISGYDWFLKNLTKMDCLSMLGICLLALAPLAGILAAWPKVGATHKVLVLLFLILVVEYLFAIFKPIILPGVGGH</sequence>
<feature type="transmembrane region" description="Helical" evidence="1">
    <location>
        <begin position="86"/>
        <end position="107"/>
    </location>
</feature>
<accession>A0A7V5U2J1</accession>
<comment type="caution">
    <text evidence="2">The sequence shown here is derived from an EMBL/GenBank/DDBJ whole genome shotgun (WGS) entry which is preliminary data.</text>
</comment>
<dbReference type="EMBL" id="DROK01000119">
    <property type="protein sequence ID" value="HHI96991.1"/>
    <property type="molecule type" value="Genomic_DNA"/>
</dbReference>
<keyword evidence="1" id="KW-0472">Membrane</keyword>
<evidence type="ECO:0008006" key="3">
    <source>
        <dbReference type="Google" id="ProtNLM"/>
    </source>
</evidence>
<evidence type="ECO:0000256" key="1">
    <source>
        <dbReference type="SAM" id="Phobius"/>
    </source>
</evidence>
<proteinExistence type="predicted"/>
<evidence type="ECO:0000313" key="2">
    <source>
        <dbReference type="EMBL" id="HHI96991.1"/>
    </source>
</evidence>